<feature type="compositionally biased region" description="Polar residues" evidence="1">
    <location>
        <begin position="30"/>
        <end position="52"/>
    </location>
</feature>
<feature type="compositionally biased region" description="Low complexity" evidence="1">
    <location>
        <begin position="91"/>
        <end position="106"/>
    </location>
</feature>
<name>A0A4Y7TFV8_COPMI</name>
<accession>A0A4Y7TFV8</accession>
<organism evidence="3 4">
    <name type="scientific">Coprinellus micaceus</name>
    <name type="common">Glistening ink-cap mushroom</name>
    <name type="synonym">Coprinus micaceus</name>
    <dbReference type="NCBI Taxonomy" id="71717"/>
    <lineage>
        <taxon>Eukaryota</taxon>
        <taxon>Fungi</taxon>
        <taxon>Dikarya</taxon>
        <taxon>Basidiomycota</taxon>
        <taxon>Agaricomycotina</taxon>
        <taxon>Agaricomycetes</taxon>
        <taxon>Agaricomycetidae</taxon>
        <taxon>Agaricales</taxon>
        <taxon>Agaricineae</taxon>
        <taxon>Psathyrellaceae</taxon>
        <taxon>Coprinellus</taxon>
    </lineage>
</organism>
<feature type="compositionally biased region" description="Low complexity" evidence="1">
    <location>
        <begin position="72"/>
        <end position="83"/>
    </location>
</feature>
<dbReference type="OrthoDB" id="10261522at2759"/>
<comment type="caution">
    <text evidence="3">The sequence shown here is derived from an EMBL/GenBank/DDBJ whole genome shotgun (WGS) entry which is preliminary data.</text>
</comment>
<gene>
    <name evidence="3" type="ORF">FA13DRAFT_1662024</name>
</gene>
<sequence length="567" mass="62354">MHSNKILLRSTLNARRALSLCVQQQQYRHTSTSSLLRSPVANSKTRLNSSTVPVWAPSRKASTVSTDGGDGSAFTASTASTTTTKDEVVVAPSTSSAPQPDSDAPSENINDPAVPVEDAADSTQSTAPPAHHLFRPAPTPLRYPNGHQTLLPLVLTCNNLVLPQDPWHVQEPLVVGSRTSSGGIAAQERVIPFLVSHDPGDKPIGWLLPEVAAAISRDHLRHFQRDSASPWEVRYFEEGVRVKAPSVLGGGTGPLHGYHGGEYGVEFMQSVSFADWVNEGGRHARTLHIERLVLEWRRKKVFSDLLKDWSDEPYPVFNHPKAHNSPEEPLAFAIESAALPLFGLPNYGALLTAYVYDPDTQETKLWIPKRSKTKKNSPGKLDVTAGGGVRLGDTPLVTILRESSEEALLDTDFISSYVRSVGTLPFPHRQASSPLSSSFSTVLDSVHPTPTHHRDSYDHRLTLDAHRSHYILPGLYFLYELELPSDLSVLPQPNILDGEVQSFSLMGLQDVLNNLLAGKFKSSSAMAVVDWLVRHGYVTEENDSRFAEVCRHLRVDVGMPGVWRKRL</sequence>
<dbReference type="InterPro" id="IPR015797">
    <property type="entry name" value="NUDIX_hydrolase-like_dom_sf"/>
</dbReference>
<proteinExistence type="predicted"/>
<dbReference type="STRING" id="71717.A0A4Y7TFV8"/>
<dbReference type="Proteomes" id="UP000298030">
    <property type="component" value="Unassembled WGS sequence"/>
</dbReference>
<dbReference type="InterPro" id="IPR000086">
    <property type="entry name" value="NUDIX_hydrolase_dom"/>
</dbReference>
<dbReference type="AlphaFoldDB" id="A0A4Y7TFV8"/>
<evidence type="ECO:0000313" key="4">
    <source>
        <dbReference type="Proteomes" id="UP000298030"/>
    </source>
</evidence>
<protein>
    <recommendedName>
        <fullName evidence="2">Nudix hydrolase domain-containing protein</fullName>
    </recommendedName>
</protein>
<dbReference type="SUPFAM" id="SSF55811">
    <property type="entry name" value="Nudix"/>
    <property type="match status" value="1"/>
</dbReference>
<reference evidence="3 4" key="1">
    <citation type="journal article" date="2019" name="Nat. Ecol. Evol.">
        <title>Megaphylogeny resolves global patterns of mushroom evolution.</title>
        <authorList>
            <person name="Varga T."/>
            <person name="Krizsan K."/>
            <person name="Foldi C."/>
            <person name="Dima B."/>
            <person name="Sanchez-Garcia M."/>
            <person name="Sanchez-Ramirez S."/>
            <person name="Szollosi G.J."/>
            <person name="Szarkandi J.G."/>
            <person name="Papp V."/>
            <person name="Albert L."/>
            <person name="Andreopoulos W."/>
            <person name="Angelini C."/>
            <person name="Antonin V."/>
            <person name="Barry K.W."/>
            <person name="Bougher N.L."/>
            <person name="Buchanan P."/>
            <person name="Buyck B."/>
            <person name="Bense V."/>
            <person name="Catcheside P."/>
            <person name="Chovatia M."/>
            <person name="Cooper J."/>
            <person name="Damon W."/>
            <person name="Desjardin D."/>
            <person name="Finy P."/>
            <person name="Geml J."/>
            <person name="Haridas S."/>
            <person name="Hughes K."/>
            <person name="Justo A."/>
            <person name="Karasinski D."/>
            <person name="Kautmanova I."/>
            <person name="Kiss B."/>
            <person name="Kocsube S."/>
            <person name="Kotiranta H."/>
            <person name="LaButti K.M."/>
            <person name="Lechner B.E."/>
            <person name="Liimatainen K."/>
            <person name="Lipzen A."/>
            <person name="Lukacs Z."/>
            <person name="Mihaltcheva S."/>
            <person name="Morgado L.N."/>
            <person name="Niskanen T."/>
            <person name="Noordeloos M.E."/>
            <person name="Ohm R.A."/>
            <person name="Ortiz-Santana B."/>
            <person name="Ovrebo C."/>
            <person name="Racz N."/>
            <person name="Riley R."/>
            <person name="Savchenko A."/>
            <person name="Shiryaev A."/>
            <person name="Soop K."/>
            <person name="Spirin V."/>
            <person name="Szebenyi C."/>
            <person name="Tomsovsky M."/>
            <person name="Tulloss R.E."/>
            <person name="Uehling J."/>
            <person name="Grigoriev I.V."/>
            <person name="Vagvolgyi C."/>
            <person name="Papp T."/>
            <person name="Martin F.M."/>
            <person name="Miettinen O."/>
            <person name="Hibbett D.S."/>
            <person name="Nagy L.G."/>
        </authorList>
    </citation>
    <scope>NUCLEOTIDE SEQUENCE [LARGE SCALE GENOMIC DNA]</scope>
    <source>
        <strain evidence="3 4">FP101781</strain>
    </source>
</reference>
<dbReference type="EMBL" id="QPFP01000013">
    <property type="protein sequence ID" value="TEB33063.1"/>
    <property type="molecule type" value="Genomic_DNA"/>
</dbReference>
<evidence type="ECO:0000256" key="1">
    <source>
        <dbReference type="SAM" id="MobiDB-lite"/>
    </source>
</evidence>
<dbReference type="PROSITE" id="PS51462">
    <property type="entry name" value="NUDIX"/>
    <property type="match status" value="1"/>
</dbReference>
<evidence type="ECO:0000313" key="3">
    <source>
        <dbReference type="EMBL" id="TEB33063.1"/>
    </source>
</evidence>
<feature type="domain" description="Nudix hydrolase" evidence="2">
    <location>
        <begin position="346"/>
        <end position="528"/>
    </location>
</feature>
<feature type="region of interest" description="Disordered" evidence="1">
    <location>
        <begin position="30"/>
        <end position="133"/>
    </location>
</feature>
<evidence type="ECO:0000259" key="2">
    <source>
        <dbReference type="PROSITE" id="PS51462"/>
    </source>
</evidence>
<dbReference type="CDD" id="cd03676">
    <property type="entry name" value="NUDIX_Tnr3_like"/>
    <property type="match status" value="1"/>
</dbReference>
<keyword evidence="4" id="KW-1185">Reference proteome</keyword>
<dbReference type="Gene3D" id="3.90.79.10">
    <property type="entry name" value="Nucleoside Triphosphate Pyrophosphohydrolase"/>
    <property type="match status" value="1"/>
</dbReference>